<name>A0A8T0FHN9_ARGBR</name>
<reference evidence="1" key="1">
    <citation type="journal article" date="2020" name="bioRxiv">
        <title>Chromosome-level reference genome of the European wasp spider Argiope bruennichi: a resource for studies on range expansion and evolutionary adaptation.</title>
        <authorList>
            <person name="Sheffer M.M."/>
            <person name="Hoppe A."/>
            <person name="Krehenwinkel H."/>
            <person name="Uhl G."/>
            <person name="Kuss A.W."/>
            <person name="Jensen L."/>
            <person name="Jensen C."/>
            <person name="Gillespie R.G."/>
            <person name="Hoff K.J."/>
            <person name="Prost S."/>
        </authorList>
    </citation>
    <scope>NUCLEOTIDE SEQUENCE</scope>
</reference>
<sequence>MKDNNFKSKTTEQVYKRHRNPSRFIESFCATEFPNGVGEDTEGWLVVLPSVDAKKAGWIPKNDTFSCIVSVVDCEGNSRLPRSFEEIPYDYSRATYVERSFLLGRDEEFLPEGVLTLSCDFYFTWIGSRMDWGHSPEVLMDGYSIKSENIDDFLESIPQAVCIKSGIEKGYPSDSYIVCDFTRRILTLPQFRKLRKDFGFDGIPSQIFDLVIDTLTKTLWNTFGYLTPSQTGFFCSSTNDNLDQGKSNLGRLLVETSPVIRCCVNTSMKDQREKRFEFLNVDSQTFKIVLFFLENGTFPPSEFHELVEVCKMSHLHEMKDLQIKCSKYMARCFELSTYYMKILRIADFHSDEYLKSLTLSCDREYCDRQMKHSLVIKEDRADFDSYT</sequence>
<dbReference type="AlphaFoldDB" id="A0A8T0FHN9"/>
<accession>A0A8T0FHN9</accession>
<proteinExistence type="predicted"/>
<comment type="caution">
    <text evidence="1">The sequence shown here is derived from an EMBL/GenBank/DDBJ whole genome shotgun (WGS) entry which is preliminary data.</text>
</comment>
<dbReference type="Gene3D" id="3.30.710.10">
    <property type="entry name" value="Potassium Channel Kv1.1, Chain A"/>
    <property type="match status" value="1"/>
</dbReference>
<protein>
    <recommendedName>
        <fullName evidence="3">BTB domain-containing protein</fullName>
    </recommendedName>
</protein>
<evidence type="ECO:0000313" key="2">
    <source>
        <dbReference type="Proteomes" id="UP000807504"/>
    </source>
</evidence>
<evidence type="ECO:0008006" key="3">
    <source>
        <dbReference type="Google" id="ProtNLM"/>
    </source>
</evidence>
<dbReference type="EMBL" id="JABXBU010000012">
    <property type="protein sequence ID" value="KAF8789895.1"/>
    <property type="molecule type" value="Genomic_DNA"/>
</dbReference>
<dbReference type="Proteomes" id="UP000807504">
    <property type="component" value="Unassembled WGS sequence"/>
</dbReference>
<gene>
    <name evidence="1" type="ORF">HNY73_007798</name>
</gene>
<dbReference type="InterPro" id="IPR011333">
    <property type="entry name" value="SKP1/BTB/POZ_sf"/>
</dbReference>
<reference evidence="1" key="2">
    <citation type="submission" date="2020-06" db="EMBL/GenBank/DDBJ databases">
        <authorList>
            <person name="Sheffer M."/>
        </authorList>
    </citation>
    <scope>NUCLEOTIDE SEQUENCE</scope>
</reference>
<evidence type="ECO:0000313" key="1">
    <source>
        <dbReference type="EMBL" id="KAF8789895.1"/>
    </source>
</evidence>
<organism evidence="1 2">
    <name type="scientific">Argiope bruennichi</name>
    <name type="common">Wasp spider</name>
    <name type="synonym">Aranea bruennichi</name>
    <dbReference type="NCBI Taxonomy" id="94029"/>
    <lineage>
        <taxon>Eukaryota</taxon>
        <taxon>Metazoa</taxon>
        <taxon>Ecdysozoa</taxon>
        <taxon>Arthropoda</taxon>
        <taxon>Chelicerata</taxon>
        <taxon>Arachnida</taxon>
        <taxon>Araneae</taxon>
        <taxon>Araneomorphae</taxon>
        <taxon>Entelegynae</taxon>
        <taxon>Araneoidea</taxon>
        <taxon>Araneidae</taxon>
        <taxon>Argiope</taxon>
    </lineage>
</organism>
<keyword evidence="2" id="KW-1185">Reference proteome</keyword>